<dbReference type="GeneID" id="66113048"/>
<keyword evidence="3" id="KW-1185">Reference proteome</keyword>
<evidence type="ECO:0000313" key="3">
    <source>
        <dbReference type="Proteomes" id="UP000812287"/>
    </source>
</evidence>
<protein>
    <submittedName>
        <fullName evidence="2">Uncharacterized protein</fullName>
    </submittedName>
</protein>
<reference evidence="2" key="1">
    <citation type="submission" date="2020-11" db="EMBL/GenBank/DDBJ databases">
        <title>Adaptations for nitrogen fixation in a non-lichenized fungal sporocarp promotes dispersal by wood-feeding termites.</title>
        <authorList>
            <consortium name="DOE Joint Genome Institute"/>
            <person name="Koch R.A."/>
            <person name="Yoon G."/>
            <person name="Arayal U."/>
            <person name="Lail K."/>
            <person name="Amirebrahimi M."/>
            <person name="Labutti K."/>
            <person name="Lipzen A."/>
            <person name="Riley R."/>
            <person name="Barry K."/>
            <person name="Henrissat B."/>
            <person name="Grigoriev I.V."/>
            <person name="Herr J.R."/>
            <person name="Aime M.C."/>
        </authorList>
    </citation>
    <scope>NUCLEOTIDE SEQUENCE</scope>
    <source>
        <strain evidence="2">MCA 3950</strain>
    </source>
</reference>
<feature type="compositionally biased region" description="Low complexity" evidence="1">
    <location>
        <begin position="238"/>
        <end position="250"/>
    </location>
</feature>
<evidence type="ECO:0000313" key="2">
    <source>
        <dbReference type="EMBL" id="KAG7452803.1"/>
    </source>
</evidence>
<evidence type="ECO:0000256" key="1">
    <source>
        <dbReference type="SAM" id="MobiDB-lite"/>
    </source>
</evidence>
<feature type="compositionally biased region" description="Basic and acidic residues" evidence="1">
    <location>
        <begin position="252"/>
        <end position="265"/>
    </location>
</feature>
<comment type="caution">
    <text evidence="2">The sequence shown here is derived from an EMBL/GenBank/DDBJ whole genome shotgun (WGS) entry which is preliminary data.</text>
</comment>
<dbReference type="RefSeq" id="XP_043046303.1">
    <property type="nucleotide sequence ID" value="XM_043190751.1"/>
</dbReference>
<organism evidence="2 3">
    <name type="scientific">Guyanagaster necrorhizus</name>
    <dbReference type="NCBI Taxonomy" id="856835"/>
    <lineage>
        <taxon>Eukaryota</taxon>
        <taxon>Fungi</taxon>
        <taxon>Dikarya</taxon>
        <taxon>Basidiomycota</taxon>
        <taxon>Agaricomycotina</taxon>
        <taxon>Agaricomycetes</taxon>
        <taxon>Agaricomycetidae</taxon>
        <taxon>Agaricales</taxon>
        <taxon>Marasmiineae</taxon>
        <taxon>Physalacriaceae</taxon>
        <taxon>Guyanagaster</taxon>
    </lineage>
</organism>
<dbReference type="Proteomes" id="UP000812287">
    <property type="component" value="Unassembled WGS sequence"/>
</dbReference>
<gene>
    <name evidence="2" type="ORF">BT62DRAFT_998825</name>
</gene>
<proteinExistence type="predicted"/>
<feature type="region of interest" description="Disordered" evidence="1">
    <location>
        <begin position="238"/>
        <end position="265"/>
    </location>
</feature>
<dbReference type="EMBL" id="MU250523">
    <property type="protein sequence ID" value="KAG7452803.1"/>
    <property type="molecule type" value="Genomic_DNA"/>
</dbReference>
<dbReference type="AlphaFoldDB" id="A0A9P7W515"/>
<sequence length="437" mass="49484">MKVKLHIVRNVRYHRILFSTLLDWDGQKAAKPLNRQGAWGFETKEEPFKNSPVAFHVFRCRIFGLQIVIRTEHIILTTDARDGVYGEWLLKEVGWERDGWDMVAADTRCQPYPRVGFLFSMFSSSNALGDLEEHNMAEGGTIVGSRHLVDGRMTARSNMTRKQAQARFSIYKYTQRLLMNKGPYGLYGNLVLFKLRSPQNLVHPADQQTGLGKQLEWVYLPNGVRLIKVARGKLNSVSTSESSLEPPSTTHRNKDLKSLDSPWKSERAHSVGPTLIYASVYIAFKSLLNVSQPLAAEAAINPFLQRILRSRVRPEARPIRNVFPMKYRGWGGSISFYFGTNAILVARFSLFHKAFTKGLWMQGGHVQRLGDHGNASAKIISDSLPTEPAIELEVPPELDSTKINHLMTSAMTVLFTYTNIFSYIFHRCASFLVVVHS</sequence>
<name>A0A9P7W515_9AGAR</name>
<accession>A0A9P7W515</accession>